<dbReference type="Gene3D" id="3.30.565.10">
    <property type="entry name" value="Histidine kinase-like ATPase, C-terminal domain"/>
    <property type="match status" value="1"/>
</dbReference>
<evidence type="ECO:0000313" key="17">
    <source>
        <dbReference type="Proteomes" id="UP000198836"/>
    </source>
</evidence>
<dbReference type="GO" id="GO:0006355">
    <property type="term" value="P:regulation of DNA-templated transcription"/>
    <property type="evidence" value="ECO:0007669"/>
    <property type="project" value="InterPro"/>
</dbReference>
<dbReference type="FunFam" id="3.30.565.10:FF:000006">
    <property type="entry name" value="Sensor histidine kinase WalK"/>
    <property type="match status" value="1"/>
</dbReference>
<dbReference type="SUPFAM" id="SSF55874">
    <property type="entry name" value="ATPase domain of HSP90 chaperone/DNA topoisomerase II/histidine kinase"/>
    <property type="match status" value="1"/>
</dbReference>
<keyword evidence="7" id="KW-0808">Transferase</keyword>
<dbReference type="EMBL" id="FOJM01000001">
    <property type="protein sequence ID" value="SFA39721.1"/>
    <property type="molecule type" value="Genomic_DNA"/>
</dbReference>
<dbReference type="InterPro" id="IPR003018">
    <property type="entry name" value="GAF"/>
</dbReference>
<keyword evidence="5" id="KW-0597">Phosphoprotein</keyword>
<evidence type="ECO:0000259" key="15">
    <source>
        <dbReference type="PROSITE" id="PS50109"/>
    </source>
</evidence>
<dbReference type="SMART" id="SM00388">
    <property type="entry name" value="HisKA"/>
    <property type="match status" value="1"/>
</dbReference>
<accession>A0A1I0SJL7</accession>
<keyword evidence="17" id="KW-1185">Reference proteome</keyword>
<dbReference type="SMART" id="SM00065">
    <property type="entry name" value="GAF"/>
    <property type="match status" value="1"/>
</dbReference>
<dbReference type="SUPFAM" id="SSF55781">
    <property type="entry name" value="GAF domain-like"/>
    <property type="match status" value="2"/>
</dbReference>
<evidence type="ECO:0000256" key="4">
    <source>
        <dbReference type="ARBA" id="ARBA00022543"/>
    </source>
</evidence>
<keyword evidence="9 16" id="KW-0418">Kinase</keyword>
<dbReference type="InterPro" id="IPR036890">
    <property type="entry name" value="HATPase_C_sf"/>
</dbReference>
<keyword evidence="11" id="KW-0157">Chromophore</keyword>
<name>A0A1I0SJL7_9SPHI</name>
<keyword evidence="8" id="KW-0547">Nucleotide-binding</keyword>
<dbReference type="InterPro" id="IPR050351">
    <property type="entry name" value="BphY/WalK/GraS-like"/>
</dbReference>
<protein>
    <recommendedName>
        <fullName evidence="3">histidine kinase</fullName>
        <ecNumber evidence="3">2.7.13.3</ecNumber>
    </recommendedName>
</protein>
<dbReference type="GO" id="GO:0005524">
    <property type="term" value="F:ATP binding"/>
    <property type="evidence" value="ECO:0007669"/>
    <property type="project" value="UniProtKB-KW"/>
</dbReference>
<dbReference type="CDD" id="cd00082">
    <property type="entry name" value="HisKA"/>
    <property type="match status" value="1"/>
</dbReference>
<dbReference type="PROSITE" id="PS50046">
    <property type="entry name" value="PHYTOCHROME_2"/>
    <property type="match status" value="1"/>
</dbReference>
<reference evidence="17" key="1">
    <citation type="submission" date="2016-10" db="EMBL/GenBank/DDBJ databases">
        <authorList>
            <person name="Varghese N."/>
            <person name="Submissions S."/>
        </authorList>
    </citation>
    <scope>NUCLEOTIDE SEQUENCE [LARGE SCALE GENOMIC DNA]</scope>
    <source>
        <strain evidence="17">DSM 18130</strain>
    </source>
</reference>
<dbReference type="GO" id="GO:0009881">
    <property type="term" value="F:photoreceptor activity"/>
    <property type="evidence" value="ECO:0007669"/>
    <property type="project" value="UniProtKB-KW"/>
</dbReference>
<evidence type="ECO:0000256" key="13">
    <source>
        <dbReference type="ARBA" id="ARBA00023170"/>
    </source>
</evidence>
<evidence type="ECO:0000256" key="6">
    <source>
        <dbReference type="ARBA" id="ARBA00022606"/>
    </source>
</evidence>
<evidence type="ECO:0000256" key="9">
    <source>
        <dbReference type="ARBA" id="ARBA00022777"/>
    </source>
</evidence>
<organism evidence="16 17">
    <name type="scientific">Pedobacter suwonensis</name>
    <dbReference type="NCBI Taxonomy" id="332999"/>
    <lineage>
        <taxon>Bacteria</taxon>
        <taxon>Pseudomonadati</taxon>
        <taxon>Bacteroidota</taxon>
        <taxon>Sphingobacteriia</taxon>
        <taxon>Sphingobacteriales</taxon>
        <taxon>Sphingobacteriaceae</taxon>
        <taxon>Pedobacter</taxon>
    </lineage>
</organism>
<dbReference type="PRINTS" id="PR01033">
    <property type="entry name" value="PHYTOCHROME"/>
</dbReference>
<dbReference type="GO" id="GO:0009584">
    <property type="term" value="P:detection of visible light"/>
    <property type="evidence" value="ECO:0007669"/>
    <property type="project" value="InterPro"/>
</dbReference>
<dbReference type="Gene3D" id="1.10.287.130">
    <property type="match status" value="1"/>
</dbReference>
<dbReference type="GO" id="GO:0007234">
    <property type="term" value="P:osmosensory signaling via phosphorelay pathway"/>
    <property type="evidence" value="ECO:0007669"/>
    <property type="project" value="TreeGrafter"/>
</dbReference>
<dbReference type="InterPro" id="IPR003594">
    <property type="entry name" value="HATPase_dom"/>
</dbReference>
<dbReference type="InterPro" id="IPR036097">
    <property type="entry name" value="HisK_dim/P_sf"/>
</dbReference>
<evidence type="ECO:0000256" key="7">
    <source>
        <dbReference type="ARBA" id="ARBA00022679"/>
    </source>
</evidence>
<dbReference type="Pfam" id="PF08446">
    <property type="entry name" value="PAS_2"/>
    <property type="match status" value="1"/>
</dbReference>
<evidence type="ECO:0000259" key="14">
    <source>
        <dbReference type="PROSITE" id="PS50046"/>
    </source>
</evidence>
<dbReference type="PANTHER" id="PTHR42878:SF7">
    <property type="entry name" value="SENSOR HISTIDINE KINASE GLRK"/>
    <property type="match status" value="1"/>
</dbReference>
<dbReference type="InterPro" id="IPR035965">
    <property type="entry name" value="PAS-like_dom_sf"/>
</dbReference>
<dbReference type="SUPFAM" id="SSF47384">
    <property type="entry name" value="Homodimeric domain of signal transducing histidine kinase"/>
    <property type="match status" value="1"/>
</dbReference>
<evidence type="ECO:0000313" key="16">
    <source>
        <dbReference type="EMBL" id="SFA39721.1"/>
    </source>
</evidence>
<dbReference type="InterPro" id="IPR043150">
    <property type="entry name" value="Phytochrome_PHY_sf"/>
</dbReference>
<dbReference type="GO" id="GO:0030295">
    <property type="term" value="F:protein kinase activator activity"/>
    <property type="evidence" value="ECO:0007669"/>
    <property type="project" value="TreeGrafter"/>
</dbReference>
<dbReference type="InterPro" id="IPR013654">
    <property type="entry name" value="PAS_2"/>
</dbReference>
<dbReference type="Pfam" id="PF01590">
    <property type="entry name" value="GAF"/>
    <property type="match status" value="1"/>
</dbReference>
<evidence type="ECO:0000256" key="3">
    <source>
        <dbReference type="ARBA" id="ARBA00012438"/>
    </source>
</evidence>
<dbReference type="GO" id="GO:0000155">
    <property type="term" value="F:phosphorelay sensor kinase activity"/>
    <property type="evidence" value="ECO:0007669"/>
    <property type="project" value="InterPro"/>
</dbReference>
<keyword evidence="4" id="KW-0600">Photoreceptor protein</keyword>
<feature type="domain" description="Phytochrome chromophore attachment site" evidence="14">
    <location>
        <begin position="146"/>
        <end position="304"/>
    </location>
</feature>
<evidence type="ECO:0000256" key="11">
    <source>
        <dbReference type="ARBA" id="ARBA00022991"/>
    </source>
</evidence>
<evidence type="ECO:0000256" key="10">
    <source>
        <dbReference type="ARBA" id="ARBA00022840"/>
    </source>
</evidence>
<evidence type="ECO:0000256" key="1">
    <source>
        <dbReference type="ARBA" id="ARBA00000085"/>
    </source>
</evidence>
<dbReference type="RefSeq" id="WP_090979887.1">
    <property type="nucleotide sequence ID" value="NZ_FOJM01000001.1"/>
</dbReference>
<keyword evidence="12" id="KW-0902">Two-component regulatory system</keyword>
<dbReference type="Pfam" id="PF00360">
    <property type="entry name" value="PHY"/>
    <property type="match status" value="1"/>
</dbReference>
<dbReference type="PANTHER" id="PTHR42878">
    <property type="entry name" value="TWO-COMPONENT HISTIDINE KINASE"/>
    <property type="match status" value="1"/>
</dbReference>
<dbReference type="InterPro" id="IPR013515">
    <property type="entry name" value="Phytochrome_cen-reg"/>
</dbReference>
<dbReference type="Pfam" id="PF00512">
    <property type="entry name" value="HisKA"/>
    <property type="match status" value="1"/>
</dbReference>
<keyword evidence="13" id="KW-0675">Receptor</keyword>
<keyword evidence="6" id="KW-0716">Sensory transduction</keyword>
<dbReference type="AlphaFoldDB" id="A0A1I0SJL7"/>
<dbReference type="InterPro" id="IPR029016">
    <property type="entry name" value="GAF-like_dom_sf"/>
</dbReference>
<evidence type="ECO:0000256" key="12">
    <source>
        <dbReference type="ARBA" id="ARBA00023012"/>
    </source>
</evidence>
<proteinExistence type="inferred from homology"/>
<evidence type="ECO:0000256" key="2">
    <source>
        <dbReference type="ARBA" id="ARBA00006402"/>
    </source>
</evidence>
<dbReference type="Gene3D" id="3.30.450.270">
    <property type="match status" value="1"/>
</dbReference>
<dbReference type="Pfam" id="PF02518">
    <property type="entry name" value="HATPase_c"/>
    <property type="match status" value="1"/>
</dbReference>
<dbReference type="InterPro" id="IPR016132">
    <property type="entry name" value="Phyto_chromo_attachment"/>
</dbReference>
<gene>
    <name evidence="16" type="ORF">SAMN04488511_101510</name>
</gene>
<evidence type="ECO:0000256" key="5">
    <source>
        <dbReference type="ARBA" id="ARBA00022553"/>
    </source>
</evidence>
<dbReference type="SUPFAM" id="SSF55785">
    <property type="entry name" value="PYP-like sensor domain (PAS domain)"/>
    <property type="match status" value="1"/>
</dbReference>
<dbReference type="PROSITE" id="PS50109">
    <property type="entry name" value="HIS_KIN"/>
    <property type="match status" value="1"/>
</dbReference>
<dbReference type="GO" id="GO:0000156">
    <property type="term" value="F:phosphorelay response regulator activity"/>
    <property type="evidence" value="ECO:0007669"/>
    <property type="project" value="TreeGrafter"/>
</dbReference>
<dbReference type="InterPro" id="IPR005467">
    <property type="entry name" value="His_kinase_dom"/>
</dbReference>
<dbReference type="InterPro" id="IPR003661">
    <property type="entry name" value="HisK_dim/P_dom"/>
</dbReference>
<dbReference type="Proteomes" id="UP000198836">
    <property type="component" value="Unassembled WGS sequence"/>
</dbReference>
<dbReference type="STRING" id="332999.SAMN04488511_101510"/>
<evidence type="ECO:0000256" key="8">
    <source>
        <dbReference type="ARBA" id="ARBA00022741"/>
    </source>
</evidence>
<dbReference type="Gene3D" id="3.30.450.40">
    <property type="match status" value="1"/>
</dbReference>
<dbReference type="InterPro" id="IPR001294">
    <property type="entry name" value="Phytochrome"/>
</dbReference>
<dbReference type="Gene3D" id="3.30.450.20">
    <property type="entry name" value="PAS domain"/>
    <property type="match status" value="1"/>
</dbReference>
<keyword evidence="10" id="KW-0067">ATP-binding</keyword>
<sequence>MSEVDILDLCSREPIHIPGHVQAHGYLIILDSVGIVKYCSANFNELARQELGIEILERYITSISAVLGKPADDKFIEYIINLSWHGKEFKPHNPYVVNIKGHAYNMILSLSGEYYILDFEPEASDLYTDPQNTVGAALSQMLAAKELQTILENTVIEIRRVINYDRIMIYKFHDDGHGEVIAEDKQPGLETWLGLHYPASDIPQQARELYKKNYTRLIANVDDVPVPILAISNIPADLTNSSIRAVSPVHITYLKNMGVQSSFSVSIIVDNELWGLIACHNYSPRFINFRQRETAKLIGQVLSSGVGLRNQEKIHQDHLTLQSVVMEVARSLLKNNKIPDVISDCGQGIIAACKASGIALYFEGALYLFGEVPDDQDILSLVEELNARNDGLIVSQRLLEELPQAQLNSGKFAGLLACKLTENIKDCVLLFRKEVSLTVKWAGDPAKIIRFDSNGNQYISPRNSFDQWSQQVKGNSEKWSEIEIQTLLEIRDEINFAIGRKTIELRILNEKLRDAYAELDTFAHTVSHDLKTPITAIKAFAELILRRSSEDEIRKMSGKIVDNSARLSNMIGTVLEYAKVGQKLLNKEKVDMTSLITEIKDQILVGVVNKNLQINILQTPDIDGDPVLLFQVFLNIIENAVKYSHKTGFPVVSIDGTIVAHDVVYRITDNGVGINSEEQAKVFGLFTRVGKINEFEGNGVGLATVKKIINRHGATIKIESEEGNGTTFVLSFPLAG</sequence>
<dbReference type="OrthoDB" id="9766459at2"/>
<dbReference type="SMART" id="SM00387">
    <property type="entry name" value="HATPase_c"/>
    <property type="match status" value="1"/>
</dbReference>
<dbReference type="EC" id="2.7.13.3" evidence="3"/>
<comment type="catalytic activity">
    <reaction evidence="1">
        <text>ATP + protein L-histidine = ADP + protein N-phospho-L-histidine.</text>
        <dbReference type="EC" id="2.7.13.3"/>
    </reaction>
</comment>
<feature type="domain" description="Histidine kinase" evidence="15">
    <location>
        <begin position="525"/>
        <end position="736"/>
    </location>
</feature>
<comment type="similarity">
    <text evidence="2">In the N-terminal section; belongs to the phytochrome family.</text>
</comment>